<dbReference type="AlphaFoldDB" id="A0A837G8X6"/>
<dbReference type="GO" id="GO:0005829">
    <property type="term" value="C:cytosol"/>
    <property type="evidence" value="ECO:0007669"/>
    <property type="project" value="TreeGrafter"/>
</dbReference>
<name>A0A837G8X6_9VIBR</name>
<dbReference type="SUPFAM" id="SSF52283">
    <property type="entry name" value="Formate/glycerate dehydrogenase catalytic domain-like"/>
    <property type="match status" value="1"/>
</dbReference>
<organism evidence="3">
    <name type="scientific">Vibrio coralliilyticus</name>
    <dbReference type="NCBI Taxonomy" id="190893"/>
    <lineage>
        <taxon>Bacteria</taxon>
        <taxon>Pseudomonadati</taxon>
        <taxon>Pseudomonadota</taxon>
        <taxon>Gammaproteobacteria</taxon>
        <taxon>Vibrionales</taxon>
        <taxon>Vibrionaceae</taxon>
        <taxon>Vibrio</taxon>
    </lineage>
</organism>
<reference evidence="3" key="1">
    <citation type="journal article" date="2015" name="BMC Genomics">
        <title>Genome mining reveals unlocked bioactive potential of marine Gram-negative bacteria.</title>
        <authorList>
            <person name="Machado H."/>
            <person name="Sonnenschein E.C."/>
            <person name="Melchiorsen J."/>
            <person name="Gram L."/>
        </authorList>
    </citation>
    <scope>NUCLEOTIDE SEQUENCE</scope>
    <source>
        <strain evidence="3">S2052</strain>
    </source>
</reference>
<accession>A0A837G8X6</accession>
<keyword evidence="2" id="KW-0520">NAD</keyword>
<dbReference type="InterPro" id="IPR006140">
    <property type="entry name" value="D-isomer_DH_NAD-bd"/>
</dbReference>
<dbReference type="EMBL" id="JXXR01000012">
    <property type="protein sequence ID" value="KJY72875.1"/>
    <property type="molecule type" value="Genomic_DNA"/>
</dbReference>
<dbReference type="RefSeq" id="WP_045986044.1">
    <property type="nucleotide sequence ID" value="NZ_CP063052.1"/>
</dbReference>
<dbReference type="GO" id="GO:0030267">
    <property type="term" value="F:glyoxylate reductase (NADPH) activity"/>
    <property type="evidence" value="ECO:0007669"/>
    <property type="project" value="TreeGrafter"/>
</dbReference>
<dbReference type="PROSITE" id="PS00671">
    <property type="entry name" value="D_2_HYDROXYACID_DH_3"/>
    <property type="match status" value="1"/>
</dbReference>
<dbReference type="PANTHER" id="PTHR10996">
    <property type="entry name" value="2-HYDROXYACID DEHYDROGENASE-RELATED"/>
    <property type="match status" value="1"/>
</dbReference>
<keyword evidence="1" id="KW-0560">Oxidoreductase</keyword>
<comment type="caution">
    <text evidence="3">The sequence shown here is derived from an EMBL/GenBank/DDBJ whole genome shotgun (WGS) entry which is preliminary data.</text>
</comment>
<sequence length="306" mass="34212">MKVYVHPVLSEKERSYFTQTLESAVTLEFNDGSNDAHRAENADIAIGNFDTDWIGNMAQLKVILLDSVGTDNFNGYQWPQGSQVTVHNLNDFFSVPVAEEAVASLLSVYRQLPALNCAQRESQWAKDQIRMTKRLLAESKVLLVGYGNIAQRIEHLLTPFGCEIEKFDRKDMALVGREGLKGKVSAHDITISTIPAIEESFELFDDELFSAMPDNAVFMNLGRGNVVDEDALARKATQNKAFNACLDVTKQEPLPASSALWQLPNVWLTQHTGGGCETENYKKIDVYTRQIQRLLAGLPLNNQVQF</sequence>
<proteinExistence type="predicted"/>
<dbReference type="InterPro" id="IPR029753">
    <property type="entry name" value="D-isomer_DH_CS"/>
</dbReference>
<dbReference type="PANTHER" id="PTHR10996:SF178">
    <property type="entry name" value="2-HYDROXYACID DEHYDROGENASE YGL185C-RELATED"/>
    <property type="match status" value="1"/>
</dbReference>
<dbReference type="SUPFAM" id="SSF51735">
    <property type="entry name" value="NAD(P)-binding Rossmann-fold domains"/>
    <property type="match status" value="1"/>
</dbReference>
<gene>
    <name evidence="3" type="ORF">TW71_11950</name>
</gene>
<evidence type="ECO:0000313" key="3">
    <source>
        <dbReference type="EMBL" id="KJY72875.1"/>
    </source>
</evidence>
<dbReference type="InterPro" id="IPR050223">
    <property type="entry name" value="D-isomer_2-hydroxyacid_DH"/>
</dbReference>
<evidence type="ECO:0000256" key="1">
    <source>
        <dbReference type="ARBA" id="ARBA00023002"/>
    </source>
</evidence>
<dbReference type="Gene3D" id="3.40.50.720">
    <property type="entry name" value="NAD(P)-binding Rossmann-like Domain"/>
    <property type="match status" value="2"/>
</dbReference>
<dbReference type="GO" id="GO:0016618">
    <property type="term" value="F:hydroxypyruvate reductase [NAD(P)H] activity"/>
    <property type="evidence" value="ECO:0007669"/>
    <property type="project" value="TreeGrafter"/>
</dbReference>
<protein>
    <submittedName>
        <fullName evidence="3">Uncharacterized protein</fullName>
    </submittedName>
</protein>
<dbReference type="GO" id="GO:0051287">
    <property type="term" value="F:NAD binding"/>
    <property type="evidence" value="ECO:0007669"/>
    <property type="project" value="InterPro"/>
</dbReference>
<dbReference type="InterPro" id="IPR036291">
    <property type="entry name" value="NAD(P)-bd_dom_sf"/>
</dbReference>
<evidence type="ECO:0000256" key="2">
    <source>
        <dbReference type="ARBA" id="ARBA00023027"/>
    </source>
</evidence>
<dbReference type="Pfam" id="PF02826">
    <property type="entry name" value="2-Hacid_dh_C"/>
    <property type="match status" value="1"/>
</dbReference>